<reference evidence="2" key="1">
    <citation type="submission" date="2017-12" db="EMBL/GenBank/DDBJ databases">
        <title>Gene loss provides genomic basis for host adaptation in cereal stripe rust fungi.</title>
        <authorList>
            <person name="Xia C."/>
        </authorList>
    </citation>
    <scope>NUCLEOTIDE SEQUENCE [LARGE SCALE GENOMIC DNA]</scope>
    <source>
        <strain evidence="2">93-210</strain>
    </source>
</reference>
<evidence type="ECO:0000313" key="3">
    <source>
        <dbReference type="Proteomes" id="UP000239156"/>
    </source>
</evidence>
<name>A0A2S4V5C0_9BASI</name>
<proteinExistence type="predicted"/>
<dbReference type="VEuPathDB" id="FungiDB:PSTT_10215"/>
<dbReference type="AlphaFoldDB" id="A0A2S4V5C0"/>
<accession>A0A2S4V5C0</accession>
<evidence type="ECO:0008006" key="4">
    <source>
        <dbReference type="Google" id="ProtNLM"/>
    </source>
</evidence>
<comment type="caution">
    <text evidence="2">The sequence shown here is derived from an EMBL/GenBank/DDBJ whole genome shotgun (WGS) entry which is preliminary data.</text>
</comment>
<evidence type="ECO:0000313" key="2">
    <source>
        <dbReference type="EMBL" id="POW04701.1"/>
    </source>
</evidence>
<dbReference type="Proteomes" id="UP000239156">
    <property type="component" value="Unassembled WGS sequence"/>
</dbReference>
<feature type="non-terminal residue" evidence="2">
    <location>
        <position position="227"/>
    </location>
</feature>
<feature type="signal peptide" evidence="1">
    <location>
        <begin position="1"/>
        <end position="21"/>
    </location>
</feature>
<dbReference type="EMBL" id="PKSL01000108">
    <property type="protein sequence ID" value="POW04701.1"/>
    <property type="molecule type" value="Genomic_DNA"/>
</dbReference>
<keyword evidence="3" id="KW-1185">Reference proteome</keyword>
<gene>
    <name evidence="2" type="ORF">PSTT_10215</name>
</gene>
<dbReference type="VEuPathDB" id="FungiDB:PSHT_07817"/>
<feature type="chain" id="PRO_5015424792" description="Secreted protein" evidence="1">
    <location>
        <begin position="22"/>
        <end position="227"/>
    </location>
</feature>
<keyword evidence="1" id="KW-0732">Signal</keyword>
<organism evidence="2 3">
    <name type="scientific">Puccinia striiformis</name>
    <dbReference type="NCBI Taxonomy" id="27350"/>
    <lineage>
        <taxon>Eukaryota</taxon>
        <taxon>Fungi</taxon>
        <taxon>Dikarya</taxon>
        <taxon>Basidiomycota</taxon>
        <taxon>Pucciniomycotina</taxon>
        <taxon>Pucciniomycetes</taxon>
        <taxon>Pucciniales</taxon>
        <taxon>Pucciniaceae</taxon>
        <taxon>Puccinia</taxon>
    </lineage>
</organism>
<sequence length="227" mass="25031">MLLSIRSILVLTIIACGFTAADLATDQKKKCTYGCGRANSAMREAGCALRVGRNEKTHQDSWLLKKGNPTEGHPGYYNCLGTGMNRPVCCLNKKIVYTPVLAIIACGFSAAYSDINKKKKCTFGCNRSFADMREAGCALQAGRNEKTGKEFWLLKKANPTEGHPGYFNCFGTGMNRQVCCRNKKIVYPPGFMLKAMVVDGTGEYSFEFLCNDAPEINTRWGDPTNCR</sequence>
<evidence type="ECO:0000256" key="1">
    <source>
        <dbReference type="SAM" id="SignalP"/>
    </source>
</evidence>
<protein>
    <recommendedName>
        <fullName evidence="4">Secreted protein</fullName>
    </recommendedName>
</protein>